<dbReference type="Proteomes" id="UP000217790">
    <property type="component" value="Unassembled WGS sequence"/>
</dbReference>
<dbReference type="AlphaFoldDB" id="A0A2H3D453"/>
<gene>
    <name evidence="2" type="ORF">ARMGADRAFT_1169583</name>
</gene>
<evidence type="ECO:0008006" key="4">
    <source>
        <dbReference type="Google" id="ProtNLM"/>
    </source>
</evidence>
<dbReference type="STRING" id="47427.A0A2H3D453"/>
<proteinExistence type="predicted"/>
<evidence type="ECO:0000313" key="3">
    <source>
        <dbReference type="Proteomes" id="UP000217790"/>
    </source>
</evidence>
<dbReference type="OMA" id="VNAMEYS"/>
<feature type="region of interest" description="Disordered" evidence="1">
    <location>
        <begin position="1"/>
        <end position="24"/>
    </location>
</feature>
<name>A0A2H3D453_ARMGA</name>
<evidence type="ECO:0000313" key="2">
    <source>
        <dbReference type="EMBL" id="PBK85568.1"/>
    </source>
</evidence>
<dbReference type="EMBL" id="KZ293690">
    <property type="protein sequence ID" value="PBK85568.1"/>
    <property type="molecule type" value="Genomic_DNA"/>
</dbReference>
<dbReference type="InParanoid" id="A0A2H3D453"/>
<sequence>MQNFESSKLATVHQLPCEDQSIDEETLDSPPYVEWFRRDPDSLFKRGIPVPKKRKSENVKFIPVHSSPSKNTLDSNPSLDTPLHAEFLSSLAHPKGFDSRSRNTTEERLEFFGNEEWADVFSPTCVLCKKHLGNLGLAQTYVDYGHWSRITSISKSCRFSISPEITLSALGETGQAELTIPVLKQRSYTDRSPVIPSVLADTLCADLGVIGLFEKLNDTLRTSYNLDTYETSEDPHSRLRCWRESHSIETQSTYIHFLNAAFNETTTSALPTPVYAVFGMTWPLLTSNMNYEGGRRETGGGDKIALLGRLGITVWNFACVEDTERINVWTPINGYEWPMLNLGVQYAWLDVLCLRQAGGLREDLREEEWKVDVPTIGYVYQRSRKVVCYFSGLGRPLNLKPGDFQSNRFWFNRAWMLQEISEHMIVGGETGDGTIQEDIKMRFLGQLASLRRIRAPSTSITVFDFLSQMKNRVSTNPMDRVAGLVYLLRPKYIPIYDAALSQEGAWVALVNAMEYSSRVELLFLYPEPGDGTKYWRPSWE</sequence>
<accession>A0A2H3D453</accession>
<reference evidence="3" key="1">
    <citation type="journal article" date="2017" name="Nat. Ecol. Evol.">
        <title>Genome expansion and lineage-specific genetic innovations in the forest pathogenic fungi Armillaria.</title>
        <authorList>
            <person name="Sipos G."/>
            <person name="Prasanna A.N."/>
            <person name="Walter M.C."/>
            <person name="O'Connor E."/>
            <person name="Balint B."/>
            <person name="Krizsan K."/>
            <person name="Kiss B."/>
            <person name="Hess J."/>
            <person name="Varga T."/>
            <person name="Slot J."/>
            <person name="Riley R."/>
            <person name="Boka B."/>
            <person name="Rigling D."/>
            <person name="Barry K."/>
            <person name="Lee J."/>
            <person name="Mihaltcheva S."/>
            <person name="LaButti K."/>
            <person name="Lipzen A."/>
            <person name="Waldron R."/>
            <person name="Moloney N.M."/>
            <person name="Sperisen C."/>
            <person name="Kredics L."/>
            <person name="Vagvoelgyi C."/>
            <person name="Patrignani A."/>
            <person name="Fitzpatrick D."/>
            <person name="Nagy I."/>
            <person name="Doyle S."/>
            <person name="Anderson J.B."/>
            <person name="Grigoriev I.V."/>
            <person name="Gueldener U."/>
            <person name="Muensterkoetter M."/>
            <person name="Nagy L.G."/>
        </authorList>
    </citation>
    <scope>NUCLEOTIDE SEQUENCE [LARGE SCALE GENOMIC DNA]</scope>
    <source>
        <strain evidence="3">Ar21-2</strain>
    </source>
</reference>
<organism evidence="2 3">
    <name type="scientific">Armillaria gallica</name>
    <name type="common">Bulbous honey fungus</name>
    <name type="synonym">Armillaria bulbosa</name>
    <dbReference type="NCBI Taxonomy" id="47427"/>
    <lineage>
        <taxon>Eukaryota</taxon>
        <taxon>Fungi</taxon>
        <taxon>Dikarya</taxon>
        <taxon>Basidiomycota</taxon>
        <taxon>Agaricomycotina</taxon>
        <taxon>Agaricomycetes</taxon>
        <taxon>Agaricomycetidae</taxon>
        <taxon>Agaricales</taxon>
        <taxon>Marasmiineae</taxon>
        <taxon>Physalacriaceae</taxon>
        <taxon>Armillaria</taxon>
    </lineage>
</organism>
<protein>
    <recommendedName>
        <fullName evidence="4">Heterokaryon incompatibility domain-containing protein</fullName>
    </recommendedName>
</protein>
<dbReference type="OrthoDB" id="5418601at2759"/>
<evidence type="ECO:0000256" key="1">
    <source>
        <dbReference type="SAM" id="MobiDB-lite"/>
    </source>
</evidence>
<keyword evidence="3" id="KW-1185">Reference proteome</keyword>